<comment type="caution">
    <text evidence="1">The sequence shown here is derived from an EMBL/GenBank/DDBJ whole genome shotgun (WGS) entry which is preliminary data.</text>
</comment>
<dbReference type="EMBL" id="CM056741">
    <property type="protein sequence ID" value="KAJ8682566.1"/>
    <property type="molecule type" value="Genomic_DNA"/>
</dbReference>
<reference evidence="1" key="1">
    <citation type="submission" date="2023-04" db="EMBL/GenBank/DDBJ databases">
        <title>A chromosome-level genome assembly of the parasitoid wasp Eretmocerus hayati.</title>
        <authorList>
            <person name="Zhong Y."/>
            <person name="Liu S."/>
            <person name="Liu Y."/>
        </authorList>
    </citation>
    <scope>NUCLEOTIDE SEQUENCE</scope>
    <source>
        <strain evidence="1">ZJU_SS_LIU_2023</strain>
    </source>
</reference>
<accession>A0ACC2PGH8</accession>
<dbReference type="Proteomes" id="UP001239111">
    <property type="component" value="Chromosome 1"/>
</dbReference>
<evidence type="ECO:0000313" key="1">
    <source>
        <dbReference type="EMBL" id="KAJ8682566.1"/>
    </source>
</evidence>
<organism evidence="1 2">
    <name type="scientific">Eretmocerus hayati</name>
    <dbReference type="NCBI Taxonomy" id="131215"/>
    <lineage>
        <taxon>Eukaryota</taxon>
        <taxon>Metazoa</taxon>
        <taxon>Ecdysozoa</taxon>
        <taxon>Arthropoda</taxon>
        <taxon>Hexapoda</taxon>
        <taxon>Insecta</taxon>
        <taxon>Pterygota</taxon>
        <taxon>Neoptera</taxon>
        <taxon>Endopterygota</taxon>
        <taxon>Hymenoptera</taxon>
        <taxon>Apocrita</taxon>
        <taxon>Proctotrupomorpha</taxon>
        <taxon>Chalcidoidea</taxon>
        <taxon>Aphelinidae</taxon>
        <taxon>Aphelininae</taxon>
        <taxon>Eretmocerus</taxon>
    </lineage>
</organism>
<name>A0ACC2PGH8_9HYME</name>
<evidence type="ECO:0000313" key="2">
    <source>
        <dbReference type="Proteomes" id="UP001239111"/>
    </source>
</evidence>
<protein>
    <submittedName>
        <fullName evidence="1">Uncharacterized protein</fullName>
    </submittedName>
</protein>
<keyword evidence="2" id="KW-1185">Reference proteome</keyword>
<sequence>MAWGARNELAKRLDSPIDGSGPSNWIWRIHSQYQFPTGDKAKEPILVESRHVFRVEESKSSGTNLILIKSKVTPQTSASKPPYSVTLRLDAGRRAGNTVCGCGYEQTWTIPSVTLSVQGKYFKDTQFNEMFNYSHDPPKQHTHFNAPGVLGAISPSPLLQSLSHIMRCPPPTRAVAELPSTVVHTDPEPSQDECDGCPKGNEPQMQNDQKIVIDKSLSDNLGSDAQESEILPPEMHKNINHVDNSTMLDENLFQQDISQWRELSFNFVDYWARRGSASIQNKDLEILNSRSYVQIDGSKERKCTISMFDKEIGNGNRKNTVTRAWPCFSPVTGKLYCFHCALFSDVLTQFTDDGFCDWKNASCRFEKHEQSKHHLDSLRHKSVYIRDAAVSFLVIRGKLRIKDCRGQSYDNAPAMSGHLHGVQSLIRDLNKLAFWVPCAGHSLNLVGTSTMRSCPDSQKFFDFIEETYVFFIPSDRHEKLSKKLEMSVSESNQRCLVPKRVDAIRWGSRGDAVKPVNNGYTQYKEVLSELSESNDEAKGLLKVLCKLETSIYLVLWDDLLQRINSVSKKVQGYNADLNTSVSLLISLRSLIASFREKFPEYEKLGMNKSGCLTYQRKAELSDSDHFRINCYIPVIDHLTAALDRRIAAYQEAVGYFGFIRQLHILSDAEIKVHVFNTVKMYSDDLDDDLYPELLHFKRYIIDIPEFQSEKGQELCVERRMYKLIIKHSSEDVYPNTCSMLEIYLTLMTTNVTCERAFSKLKLRKNRLSASMTQTRLNDLSIMNIEYDLLKDISYSEIIEDFAERKSRKGLTSSRV</sequence>
<proteinExistence type="predicted"/>
<gene>
    <name evidence="1" type="ORF">QAD02_018358</name>
</gene>